<evidence type="ECO:0000256" key="3">
    <source>
        <dbReference type="ARBA" id="ARBA00023065"/>
    </source>
</evidence>
<evidence type="ECO:0000256" key="4">
    <source>
        <dbReference type="SAM" id="MobiDB-lite"/>
    </source>
</evidence>
<dbReference type="InterPro" id="IPR002699">
    <property type="entry name" value="V_ATPase_D"/>
</dbReference>
<dbReference type="NCBIfam" id="TIGR00309">
    <property type="entry name" value="V_ATPase_subD"/>
    <property type="match status" value="1"/>
</dbReference>
<feature type="compositionally biased region" description="Polar residues" evidence="4">
    <location>
        <begin position="223"/>
        <end position="233"/>
    </location>
</feature>
<dbReference type="OrthoDB" id="7676488at2759"/>
<reference evidence="5 6" key="1">
    <citation type="submission" date="2015-12" db="EMBL/GenBank/DDBJ databases">
        <title>Dictyostelia acquired genes for synthesis and detection of signals that induce cell-type specialization by lateral gene transfer from prokaryotes.</title>
        <authorList>
            <person name="Gloeckner G."/>
            <person name="Schaap P."/>
        </authorList>
    </citation>
    <scope>NUCLEOTIDE SEQUENCE [LARGE SCALE GENOMIC DNA]</scope>
    <source>
        <strain evidence="5 6">TK</strain>
    </source>
</reference>
<dbReference type="Pfam" id="PF01813">
    <property type="entry name" value="ATP-synt_D"/>
    <property type="match status" value="1"/>
</dbReference>
<organism evidence="5 6">
    <name type="scientific">Tieghemostelium lacteum</name>
    <name type="common">Slime mold</name>
    <name type="synonym">Dictyostelium lacteum</name>
    <dbReference type="NCBI Taxonomy" id="361077"/>
    <lineage>
        <taxon>Eukaryota</taxon>
        <taxon>Amoebozoa</taxon>
        <taxon>Evosea</taxon>
        <taxon>Eumycetozoa</taxon>
        <taxon>Dictyostelia</taxon>
        <taxon>Dictyosteliales</taxon>
        <taxon>Raperosteliaceae</taxon>
        <taxon>Tieghemostelium</taxon>
    </lineage>
</organism>
<dbReference type="STRING" id="361077.A0A151ZER4"/>
<gene>
    <name evidence="5" type="ORF">DLAC_06434</name>
</gene>
<dbReference type="Gene3D" id="1.10.287.3240">
    <property type="match status" value="1"/>
</dbReference>
<name>A0A151ZER4_TIELA</name>
<dbReference type="AlphaFoldDB" id="A0A151ZER4"/>
<dbReference type="EMBL" id="LODT01000029">
    <property type="protein sequence ID" value="KYQ92452.1"/>
    <property type="molecule type" value="Genomic_DNA"/>
</dbReference>
<dbReference type="PANTHER" id="PTHR11671">
    <property type="entry name" value="V-TYPE ATP SYNTHASE SUBUNIT D"/>
    <property type="match status" value="1"/>
</dbReference>
<evidence type="ECO:0000256" key="1">
    <source>
        <dbReference type="ARBA" id="ARBA00005850"/>
    </source>
</evidence>
<protein>
    <submittedName>
        <fullName evidence="5">Vacuolar ATP synthase subunit D</fullName>
    </submittedName>
</protein>
<evidence type="ECO:0000313" key="5">
    <source>
        <dbReference type="EMBL" id="KYQ92452.1"/>
    </source>
</evidence>
<comment type="similarity">
    <text evidence="1">Belongs to the V-ATPase D subunit family.</text>
</comment>
<dbReference type="InParanoid" id="A0A151ZER4"/>
<comment type="caution">
    <text evidence="5">The sequence shown here is derived from an EMBL/GenBank/DDBJ whole genome shotgun (WGS) entry which is preliminary data.</text>
</comment>
<feature type="region of interest" description="Disordered" evidence="4">
    <location>
        <begin position="212"/>
        <end position="233"/>
    </location>
</feature>
<keyword evidence="3" id="KW-0406">Ion transport</keyword>
<dbReference type="FunCoup" id="A0A151ZER4">
    <property type="interactions" value="669"/>
</dbReference>
<dbReference type="Proteomes" id="UP000076078">
    <property type="component" value="Unassembled WGS sequence"/>
</dbReference>
<sequence length="258" mass="28633">MSGKNRINIFPTRMALTLMKLKLKGAVTGHSLLKKKSDALTIRFRKILANIVENKQLMGATMREASFSLASAKYAAGDFSHSVIENVTNANVSVKMTTDNVAGVHLPTFEKISEGTVSSSQELTGLSKGGQQINKSREAHLKAVEALIALASLQTAFVTLDEVIKITNRRVNAIEYVVKPRLENTINYIVTELDETEREEFYRLKKVQGKKKRDLKAKEAEKQSQITANGTPQIIQQVPPKVKSLIEDSTEEAETLYE</sequence>
<keyword evidence="2" id="KW-0813">Transport</keyword>
<evidence type="ECO:0000313" key="6">
    <source>
        <dbReference type="Proteomes" id="UP000076078"/>
    </source>
</evidence>
<keyword evidence="6" id="KW-1185">Reference proteome</keyword>
<dbReference type="OMA" id="REEFFRM"/>
<dbReference type="GO" id="GO:0046961">
    <property type="term" value="F:proton-transporting ATPase activity, rotational mechanism"/>
    <property type="evidence" value="ECO:0007669"/>
    <property type="project" value="InterPro"/>
</dbReference>
<accession>A0A151ZER4</accession>
<proteinExistence type="inferred from homology"/>
<evidence type="ECO:0000256" key="2">
    <source>
        <dbReference type="ARBA" id="ARBA00022448"/>
    </source>
</evidence>